<proteinExistence type="predicted"/>
<dbReference type="OrthoDB" id="6608749at2759"/>
<accession>A0A3L8DP25</accession>
<sequence>MAKGGRVPDTLQQASFYSTLTAEERARTDPCTRARCVMMSSGDTSTPTQASISSTGFDTVDDVIAEKKDLAKNDIPLTSIKPTKSTEIITIDPEAIEEATPILRETQFASSETKPKMKNGIDTDKKIPPHDEIADECLINCIYYAQECCVCTIL</sequence>
<reference evidence="1" key="2">
    <citation type="submission" date="2018-07" db="EMBL/GenBank/DDBJ databases">
        <authorList>
            <person name="Mckenzie S.K."/>
            <person name="Kronauer D.J.C."/>
        </authorList>
    </citation>
    <scope>NUCLEOTIDE SEQUENCE</scope>
    <source>
        <strain evidence="1">Clonal line C1</strain>
    </source>
</reference>
<gene>
    <name evidence="1" type="ORF">DMN91_006362</name>
</gene>
<organism evidence="1">
    <name type="scientific">Ooceraea biroi</name>
    <name type="common">Clonal raider ant</name>
    <name type="synonym">Cerapachys biroi</name>
    <dbReference type="NCBI Taxonomy" id="2015173"/>
    <lineage>
        <taxon>Eukaryota</taxon>
        <taxon>Metazoa</taxon>
        <taxon>Ecdysozoa</taxon>
        <taxon>Arthropoda</taxon>
        <taxon>Hexapoda</taxon>
        <taxon>Insecta</taxon>
        <taxon>Pterygota</taxon>
        <taxon>Neoptera</taxon>
        <taxon>Endopterygota</taxon>
        <taxon>Hymenoptera</taxon>
        <taxon>Apocrita</taxon>
        <taxon>Aculeata</taxon>
        <taxon>Formicoidea</taxon>
        <taxon>Formicidae</taxon>
        <taxon>Dorylinae</taxon>
        <taxon>Ooceraea</taxon>
    </lineage>
</organism>
<dbReference type="EMBL" id="QOIP01000006">
    <property type="protein sequence ID" value="RLU21983.1"/>
    <property type="molecule type" value="Genomic_DNA"/>
</dbReference>
<dbReference type="Proteomes" id="UP000279307">
    <property type="component" value="Chromosome 6"/>
</dbReference>
<reference evidence="1" key="1">
    <citation type="journal article" date="2018" name="Genome Res.">
        <title>The genomic architecture and molecular evolution of ant odorant receptors.</title>
        <authorList>
            <person name="McKenzie S.K."/>
            <person name="Kronauer D.J.C."/>
        </authorList>
    </citation>
    <scope>NUCLEOTIDE SEQUENCE [LARGE SCALE GENOMIC DNA]</scope>
    <source>
        <strain evidence="1">Clonal line C1</strain>
    </source>
</reference>
<evidence type="ECO:0000313" key="1">
    <source>
        <dbReference type="EMBL" id="RLU21983.1"/>
    </source>
</evidence>
<comment type="caution">
    <text evidence="1">The sequence shown here is derived from an EMBL/GenBank/DDBJ whole genome shotgun (WGS) entry which is preliminary data.</text>
</comment>
<dbReference type="AlphaFoldDB" id="A0A3L8DP25"/>
<protein>
    <submittedName>
        <fullName evidence="1">Uncharacterized protein</fullName>
    </submittedName>
</protein>
<name>A0A3L8DP25_OOCBI</name>